<sequence>MSATHMRPINHVGVSVNDIEAVTKWYTEVMGFKVHANKIKHIRRSEDPNNGIFKIYPSSLQEVKLAFMATGNGVGFEVFEFLDPVYQRVEEFEYSRGGFFHLCVTDPDPQALLAKVLSKGGSKVGDAIVNMPSGSKCLYFRDPWGNVIEVLDMSFDRMAGIDTA</sequence>
<feature type="domain" description="VOC" evidence="2">
    <location>
        <begin position="8"/>
        <end position="153"/>
    </location>
</feature>
<dbReference type="EMBL" id="JAGMUV010000029">
    <property type="protein sequence ID" value="KAH7116384.1"/>
    <property type="molecule type" value="Genomic_DNA"/>
</dbReference>
<dbReference type="InterPro" id="IPR029068">
    <property type="entry name" value="Glyas_Bleomycin-R_OHBP_Dase"/>
</dbReference>
<dbReference type="GO" id="GO:0004493">
    <property type="term" value="F:methylmalonyl-CoA epimerase activity"/>
    <property type="evidence" value="ECO:0007669"/>
    <property type="project" value="TreeGrafter"/>
</dbReference>
<dbReference type="AlphaFoldDB" id="A0A9P9DCE3"/>
<name>A0A9P9DCE3_9HYPO</name>
<keyword evidence="4" id="KW-1185">Reference proteome</keyword>
<evidence type="ECO:0000313" key="3">
    <source>
        <dbReference type="EMBL" id="KAH7116384.1"/>
    </source>
</evidence>
<dbReference type="PROSITE" id="PS51819">
    <property type="entry name" value="VOC"/>
    <property type="match status" value="1"/>
</dbReference>
<dbReference type="SUPFAM" id="SSF54593">
    <property type="entry name" value="Glyoxalase/Bleomycin resistance protein/Dihydroxybiphenyl dioxygenase"/>
    <property type="match status" value="1"/>
</dbReference>
<evidence type="ECO:0000259" key="2">
    <source>
        <dbReference type="PROSITE" id="PS51819"/>
    </source>
</evidence>
<gene>
    <name evidence="3" type="ORF">EDB81DRAFT_916863</name>
</gene>
<protein>
    <recommendedName>
        <fullName evidence="2">VOC domain-containing protein</fullName>
    </recommendedName>
</protein>
<dbReference type="InterPro" id="IPR051785">
    <property type="entry name" value="MMCE/EMCE_epimerase"/>
</dbReference>
<dbReference type="Pfam" id="PF00903">
    <property type="entry name" value="Glyoxalase"/>
    <property type="match status" value="1"/>
</dbReference>
<dbReference type="PANTHER" id="PTHR43048:SF6">
    <property type="entry name" value="BLR8189 PROTEIN"/>
    <property type="match status" value="1"/>
</dbReference>
<proteinExistence type="predicted"/>
<keyword evidence="1" id="KW-0479">Metal-binding</keyword>
<dbReference type="PANTHER" id="PTHR43048">
    <property type="entry name" value="METHYLMALONYL-COA EPIMERASE"/>
    <property type="match status" value="1"/>
</dbReference>
<organism evidence="3 4">
    <name type="scientific">Dactylonectria macrodidyma</name>
    <dbReference type="NCBI Taxonomy" id="307937"/>
    <lineage>
        <taxon>Eukaryota</taxon>
        <taxon>Fungi</taxon>
        <taxon>Dikarya</taxon>
        <taxon>Ascomycota</taxon>
        <taxon>Pezizomycotina</taxon>
        <taxon>Sordariomycetes</taxon>
        <taxon>Hypocreomycetidae</taxon>
        <taxon>Hypocreales</taxon>
        <taxon>Nectriaceae</taxon>
        <taxon>Dactylonectria</taxon>
    </lineage>
</organism>
<evidence type="ECO:0000313" key="4">
    <source>
        <dbReference type="Proteomes" id="UP000738349"/>
    </source>
</evidence>
<dbReference type="OrthoDB" id="16820at2759"/>
<dbReference type="Gene3D" id="3.10.180.10">
    <property type="entry name" value="2,3-Dihydroxybiphenyl 1,2-Dioxygenase, domain 1"/>
    <property type="match status" value="1"/>
</dbReference>
<comment type="caution">
    <text evidence="3">The sequence shown here is derived from an EMBL/GenBank/DDBJ whole genome shotgun (WGS) entry which is preliminary data.</text>
</comment>
<accession>A0A9P9DCE3</accession>
<dbReference type="GO" id="GO:0046872">
    <property type="term" value="F:metal ion binding"/>
    <property type="evidence" value="ECO:0007669"/>
    <property type="project" value="UniProtKB-KW"/>
</dbReference>
<dbReference type="InterPro" id="IPR004360">
    <property type="entry name" value="Glyas_Fos-R_dOase_dom"/>
</dbReference>
<evidence type="ECO:0000256" key="1">
    <source>
        <dbReference type="ARBA" id="ARBA00022723"/>
    </source>
</evidence>
<dbReference type="InterPro" id="IPR037523">
    <property type="entry name" value="VOC_core"/>
</dbReference>
<reference evidence="3" key="1">
    <citation type="journal article" date="2021" name="Nat. Commun.">
        <title>Genetic determinants of endophytism in the Arabidopsis root mycobiome.</title>
        <authorList>
            <person name="Mesny F."/>
            <person name="Miyauchi S."/>
            <person name="Thiergart T."/>
            <person name="Pickel B."/>
            <person name="Atanasova L."/>
            <person name="Karlsson M."/>
            <person name="Huettel B."/>
            <person name="Barry K.W."/>
            <person name="Haridas S."/>
            <person name="Chen C."/>
            <person name="Bauer D."/>
            <person name="Andreopoulos W."/>
            <person name="Pangilinan J."/>
            <person name="LaButti K."/>
            <person name="Riley R."/>
            <person name="Lipzen A."/>
            <person name="Clum A."/>
            <person name="Drula E."/>
            <person name="Henrissat B."/>
            <person name="Kohler A."/>
            <person name="Grigoriev I.V."/>
            <person name="Martin F.M."/>
            <person name="Hacquard S."/>
        </authorList>
    </citation>
    <scope>NUCLEOTIDE SEQUENCE</scope>
    <source>
        <strain evidence="3">MPI-CAGE-AT-0147</strain>
    </source>
</reference>
<dbReference type="GO" id="GO:0046491">
    <property type="term" value="P:L-methylmalonyl-CoA metabolic process"/>
    <property type="evidence" value="ECO:0007669"/>
    <property type="project" value="TreeGrafter"/>
</dbReference>
<dbReference type="Proteomes" id="UP000738349">
    <property type="component" value="Unassembled WGS sequence"/>
</dbReference>